<sequence length="60" mass="7352">MKRQRPDPFHHPGWDEDDFSWLSRQWLLGAWRPGHQEPQEFSAKRLSEGRHHCWRMPPGY</sequence>
<proteinExistence type="predicted"/>
<evidence type="ECO:0000313" key="2">
    <source>
        <dbReference type="Proteomes" id="UP000325292"/>
    </source>
</evidence>
<keyword evidence="2" id="KW-1185">Reference proteome</keyword>
<reference evidence="1 2" key="1">
    <citation type="journal article" date="2019" name="Sci. Rep.">
        <title>Sulfobacillus thermotolerans: new insights into resistance and metabolic capacities of acidophilic chemolithotrophs.</title>
        <authorList>
            <person name="Panyushkina A.E."/>
            <person name="Babenko V.V."/>
            <person name="Nikitina A.S."/>
            <person name="Selezneva O.V."/>
            <person name="Tsaplina I.A."/>
            <person name="Letarova M.A."/>
            <person name="Kostryukova E.S."/>
            <person name="Letarov A.V."/>
        </authorList>
    </citation>
    <scope>NUCLEOTIDE SEQUENCE [LARGE SCALE GENOMIC DNA]</scope>
    <source>
        <strain evidence="1 2">Kr1</strain>
    </source>
</reference>
<organism evidence="1 2">
    <name type="scientific">Sulfobacillus thermotolerans</name>
    <dbReference type="NCBI Taxonomy" id="338644"/>
    <lineage>
        <taxon>Bacteria</taxon>
        <taxon>Bacillati</taxon>
        <taxon>Bacillota</taxon>
        <taxon>Clostridia</taxon>
        <taxon>Eubacteriales</taxon>
        <taxon>Clostridiales Family XVII. Incertae Sedis</taxon>
        <taxon>Sulfobacillus</taxon>
    </lineage>
</organism>
<gene>
    <name evidence="1" type="ORF">BXT84_01095</name>
</gene>
<dbReference type="EMBL" id="CP019454">
    <property type="protein sequence ID" value="AUW92725.1"/>
    <property type="molecule type" value="Genomic_DNA"/>
</dbReference>
<dbReference type="Proteomes" id="UP000325292">
    <property type="component" value="Chromosome"/>
</dbReference>
<accession>A0ABM6RN35</accession>
<evidence type="ECO:0000313" key="1">
    <source>
        <dbReference type="EMBL" id="AUW92725.1"/>
    </source>
</evidence>
<name>A0ABM6RN35_9FIRM</name>
<protein>
    <submittedName>
        <fullName evidence="1">Uncharacterized protein</fullName>
    </submittedName>
</protein>